<feature type="transmembrane region" description="Helical" evidence="2">
    <location>
        <begin position="147"/>
        <end position="175"/>
    </location>
</feature>
<evidence type="ECO:0000313" key="3">
    <source>
        <dbReference type="EMBL" id="RCK63481.1"/>
    </source>
</evidence>
<dbReference type="GO" id="GO:0005628">
    <property type="term" value="C:prospore membrane"/>
    <property type="evidence" value="ECO:0007669"/>
    <property type="project" value="TreeGrafter"/>
</dbReference>
<feature type="transmembrane region" description="Helical" evidence="2">
    <location>
        <begin position="210"/>
        <end position="232"/>
    </location>
</feature>
<dbReference type="GO" id="GO:0005811">
    <property type="term" value="C:lipid droplet"/>
    <property type="evidence" value="ECO:0007669"/>
    <property type="project" value="TreeGrafter"/>
</dbReference>
<organism evidence="3 4">
    <name type="scientific">Candida viswanathii</name>
    <dbReference type="NCBI Taxonomy" id="5486"/>
    <lineage>
        <taxon>Eukaryota</taxon>
        <taxon>Fungi</taxon>
        <taxon>Dikarya</taxon>
        <taxon>Ascomycota</taxon>
        <taxon>Saccharomycotina</taxon>
        <taxon>Pichiomycetes</taxon>
        <taxon>Debaryomycetaceae</taxon>
        <taxon>Candida/Lodderomyces clade</taxon>
        <taxon>Candida</taxon>
    </lineage>
</organism>
<dbReference type="InterPro" id="IPR052786">
    <property type="entry name" value="Spore_wall_assembly"/>
</dbReference>
<feature type="transmembrane region" description="Helical" evidence="2">
    <location>
        <begin position="80"/>
        <end position="100"/>
    </location>
</feature>
<name>A0A367YEN9_9ASCO</name>
<dbReference type="EMBL" id="QLNQ01000024">
    <property type="protein sequence ID" value="RCK63481.1"/>
    <property type="molecule type" value="Genomic_DNA"/>
</dbReference>
<feature type="transmembrane region" description="Helical" evidence="2">
    <location>
        <begin position="46"/>
        <end position="68"/>
    </location>
</feature>
<dbReference type="Proteomes" id="UP000253472">
    <property type="component" value="Unassembled WGS sequence"/>
</dbReference>
<sequence>MTIPIISIIKSRAYIYPLKGLLYFIMHPAIWPFYITILIPQLTLTLIIYSLMFATFFPPQAVIYTLLMGPLGVIGAWYNLILQASTLSIFIVIISLMPHIQRVAYDAVLVRECSEDVVLMGKLRRYKKLPIRVRVSEYLKAISDLSIFPFLLIKLLAFGLIYFIPFVGPITVLLFQSSRRGVKAHGRYFKLRGFLRSDIREIHKLNRPAYMGYGIVALWLELFPFVNMFFMFTNTLGAALWAVDIERNEKKTAEKNAIEMQQLTGLLEKRIQLSSNDNHEGTQLVTILSQPPEANQENTKEETTNQENANV</sequence>
<dbReference type="AlphaFoldDB" id="A0A367YEN9"/>
<feature type="region of interest" description="Disordered" evidence="1">
    <location>
        <begin position="288"/>
        <end position="311"/>
    </location>
</feature>
<keyword evidence="4" id="KW-1185">Reference proteome</keyword>
<dbReference type="PANTHER" id="PTHR34292">
    <property type="entry name" value="OUTER SPORE WALL PROTEIN LDS1"/>
    <property type="match status" value="1"/>
</dbReference>
<dbReference type="GO" id="GO:0005619">
    <property type="term" value="C:ascospore wall"/>
    <property type="evidence" value="ECO:0007669"/>
    <property type="project" value="TreeGrafter"/>
</dbReference>
<dbReference type="PANTHER" id="PTHR34292:SF2">
    <property type="entry name" value="OUTER SPORE WALL PROTEIN LDS1"/>
    <property type="match status" value="1"/>
</dbReference>
<keyword evidence="2" id="KW-0812">Transmembrane</keyword>
<feature type="transmembrane region" description="Helical" evidence="2">
    <location>
        <begin position="21"/>
        <end position="40"/>
    </location>
</feature>
<proteinExistence type="predicted"/>
<dbReference type="OrthoDB" id="10012223at2759"/>
<keyword evidence="2" id="KW-1133">Transmembrane helix</keyword>
<keyword evidence="2" id="KW-0472">Membrane</keyword>
<dbReference type="STRING" id="5486.A0A367YEN9"/>
<protein>
    <submittedName>
        <fullName evidence="3">Outer spore wall protein RRT8</fullName>
    </submittedName>
</protein>
<gene>
    <name evidence="3" type="primary">RRT8_1</name>
    <name evidence="3" type="ORF">Cantr_10206</name>
</gene>
<evidence type="ECO:0000313" key="4">
    <source>
        <dbReference type="Proteomes" id="UP000253472"/>
    </source>
</evidence>
<evidence type="ECO:0000256" key="1">
    <source>
        <dbReference type="SAM" id="MobiDB-lite"/>
    </source>
</evidence>
<accession>A0A367YEN9</accession>
<comment type="caution">
    <text evidence="3">The sequence shown here is derived from an EMBL/GenBank/DDBJ whole genome shotgun (WGS) entry which is preliminary data.</text>
</comment>
<reference evidence="3 4" key="1">
    <citation type="submission" date="2018-06" db="EMBL/GenBank/DDBJ databases">
        <title>Whole genome sequencing of Candida tropicalis (genome annotated by CSBL at Korea University).</title>
        <authorList>
            <person name="Ahn J."/>
        </authorList>
    </citation>
    <scope>NUCLEOTIDE SEQUENCE [LARGE SCALE GENOMIC DNA]</scope>
    <source>
        <strain evidence="3 4">ATCC 20962</strain>
    </source>
</reference>
<evidence type="ECO:0000256" key="2">
    <source>
        <dbReference type="SAM" id="Phobius"/>
    </source>
</evidence>